<keyword evidence="2" id="KW-1185">Reference proteome</keyword>
<dbReference type="AlphaFoldDB" id="A0A9N7URA0"/>
<dbReference type="Proteomes" id="UP001153269">
    <property type="component" value="Unassembled WGS sequence"/>
</dbReference>
<gene>
    <name evidence="1" type="ORF">PLEPLA_LOCUS24467</name>
</gene>
<sequence>MFEEDDVLSTLRSNDEDVSHRELEVTQTLETHSYPRAVQYDLNPPLLDTETSRLKCELTGPWMSSLKGDDSLVKALMFSAWRQNQESKTYPEEKNQDHLNVLRCVYVSGSASLPSVEIDIWTVPRATEAAGTSAGSADGLRDEDKSVDVLLRPRGFISSRAVQ</sequence>
<proteinExistence type="predicted"/>
<comment type="caution">
    <text evidence="1">The sequence shown here is derived from an EMBL/GenBank/DDBJ whole genome shotgun (WGS) entry which is preliminary data.</text>
</comment>
<evidence type="ECO:0000313" key="2">
    <source>
        <dbReference type="Proteomes" id="UP001153269"/>
    </source>
</evidence>
<accession>A0A9N7URA0</accession>
<evidence type="ECO:0000313" key="1">
    <source>
        <dbReference type="EMBL" id="CAB1436434.1"/>
    </source>
</evidence>
<organism evidence="1 2">
    <name type="scientific">Pleuronectes platessa</name>
    <name type="common">European plaice</name>
    <dbReference type="NCBI Taxonomy" id="8262"/>
    <lineage>
        <taxon>Eukaryota</taxon>
        <taxon>Metazoa</taxon>
        <taxon>Chordata</taxon>
        <taxon>Craniata</taxon>
        <taxon>Vertebrata</taxon>
        <taxon>Euteleostomi</taxon>
        <taxon>Actinopterygii</taxon>
        <taxon>Neopterygii</taxon>
        <taxon>Teleostei</taxon>
        <taxon>Neoteleostei</taxon>
        <taxon>Acanthomorphata</taxon>
        <taxon>Carangaria</taxon>
        <taxon>Pleuronectiformes</taxon>
        <taxon>Pleuronectoidei</taxon>
        <taxon>Pleuronectidae</taxon>
        <taxon>Pleuronectes</taxon>
    </lineage>
</organism>
<protein>
    <submittedName>
        <fullName evidence="1">Uncharacterized protein</fullName>
    </submittedName>
</protein>
<name>A0A9N7URA0_PLEPL</name>
<reference evidence="1" key="1">
    <citation type="submission" date="2020-03" db="EMBL/GenBank/DDBJ databases">
        <authorList>
            <person name="Weist P."/>
        </authorList>
    </citation>
    <scope>NUCLEOTIDE SEQUENCE</scope>
</reference>
<dbReference type="EMBL" id="CADEAL010001891">
    <property type="protein sequence ID" value="CAB1436434.1"/>
    <property type="molecule type" value="Genomic_DNA"/>
</dbReference>